<organism evidence="4 5">
    <name type="scientific">Coptis chinensis</name>
    <dbReference type="NCBI Taxonomy" id="261450"/>
    <lineage>
        <taxon>Eukaryota</taxon>
        <taxon>Viridiplantae</taxon>
        <taxon>Streptophyta</taxon>
        <taxon>Embryophyta</taxon>
        <taxon>Tracheophyta</taxon>
        <taxon>Spermatophyta</taxon>
        <taxon>Magnoliopsida</taxon>
        <taxon>Ranunculales</taxon>
        <taxon>Ranunculaceae</taxon>
        <taxon>Coptidoideae</taxon>
        <taxon>Coptis</taxon>
    </lineage>
</organism>
<dbReference type="EMBL" id="JADFTS010000008">
    <property type="protein sequence ID" value="KAF9591878.1"/>
    <property type="molecule type" value="Genomic_DNA"/>
</dbReference>
<dbReference type="InterPro" id="IPR045051">
    <property type="entry name" value="SBT"/>
</dbReference>
<dbReference type="Proteomes" id="UP000631114">
    <property type="component" value="Unassembled WGS sequence"/>
</dbReference>
<protein>
    <submittedName>
        <fullName evidence="4">Uncharacterized protein</fullName>
    </submittedName>
</protein>
<gene>
    <name evidence="4" type="ORF">IFM89_008924</name>
</gene>
<dbReference type="GO" id="GO:0004252">
    <property type="term" value="F:serine-type endopeptidase activity"/>
    <property type="evidence" value="ECO:0007669"/>
    <property type="project" value="InterPro"/>
</dbReference>
<reference evidence="4 5" key="1">
    <citation type="submission" date="2020-10" db="EMBL/GenBank/DDBJ databases">
        <title>The Coptis chinensis genome and diversification of protoberbering-type alkaloids.</title>
        <authorList>
            <person name="Wang B."/>
            <person name="Shu S."/>
            <person name="Song C."/>
            <person name="Liu Y."/>
        </authorList>
    </citation>
    <scope>NUCLEOTIDE SEQUENCE [LARGE SCALE GENOMIC DNA]</scope>
    <source>
        <strain evidence="4">HL-2020</strain>
        <tissue evidence="4">Leaf</tissue>
    </source>
</reference>
<dbReference type="GO" id="GO:0006508">
    <property type="term" value="P:proteolysis"/>
    <property type="evidence" value="ECO:0007669"/>
    <property type="project" value="InterPro"/>
</dbReference>
<evidence type="ECO:0000256" key="3">
    <source>
        <dbReference type="SAM" id="MobiDB-lite"/>
    </source>
</evidence>
<dbReference type="InterPro" id="IPR036852">
    <property type="entry name" value="Peptidase_S8/S53_dom_sf"/>
</dbReference>
<comment type="caution">
    <text evidence="4">The sequence shown here is derived from an EMBL/GenBank/DDBJ whole genome shotgun (WGS) entry which is preliminary data.</text>
</comment>
<evidence type="ECO:0000256" key="1">
    <source>
        <dbReference type="ARBA" id="ARBA00011073"/>
    </source>
</evidence>
<evidence type="ECO:0000313" key="4">
    <source>
        <dbReference type="EMBL" id="KAF9591878.1"/>
    </source>
</evidence>
<keyword evidence="2" id="KW-0732">Signal</keyword>
<proteinExistence type="inferred from homology"/>
<dbReference type="Gene3D" id="3.40.50.200">
    <property type="entry name" value="Peptidase S8/S53 domain"/>
    <property type="match status" value="1"/>
</dbReference>
<comment type="similarity">
    <text evidence="1">Belongs to the peptidase S8 family.</text>
</comment>
<accession>A0A835LDV1</accession>
<dbReference type="OrthoDB" id="206201at2759"/>
<dbReference type="PANTHER" id="PTHR10795">
    <property type="entry name" value="PROPROTEIN CONVERTASE SUBTILISIN/KEXIN"/>
    <property type="match status" value="1"/>
</dbReference>
<evidence type="ECO:0000256" key="2">
    <source>
        <dbReference type="ARBA" id="ARBA00022729"/>
    </source>
</evidence>
<dbReference type="AlphaFoldDB" id="A0A835LDV1"/>
<keyword evidence="5" id="KW-1185">Reference proteome</keyword>
<name>A0A835LDV1_9MAGN</name>
<feature type="region of interest" description="Disordered" evidence="3">
    <location>
        <begin position="206"/>
        <end position="240"/>
    </location>
</feature>
<evidence type="ECO:0000313" key="5">
    <source>
        <dbReference type="Proteomes" id="UP000631114"/>
    </source>
</evidence>
<sequence>MAFYFGIATSNLPPPAKFRSGHLPSEFIPITRVVPEDLDDSEFGSDVDETTDSEKEVYGGRSSIFNDRAMTPVPERWKGNCETGTSFNPSNCNFKLIEARSFSKRLQSGGINISKDFDYDSPRDFGDYGTHTSSTAAGSHVALISYNMWILMMLHKRNIKWMDKFFMAESGLIVFCKENEKRNPGGTRARERQRGFMIILRPPTSIPHKAISSNEASEHSEIPSKNATDGNEEAHVPSEQLKTLHLKEAKQKKPEELHTWFPLTNVATRLNSSPDICM</sequence>